<evidence type="ECO:0000259" key="3">
    <source>
        <dbReference type="Pfam" id="PF03372"/>
    </source>
</evidence>
<dbReference type="EMBL" id="BRYB01004438">
    <property type="protein sequence ID" value="GMI30975.1"/>
    <property type="molecule type" value="Genomic_DNA"/>
</dbReference>
<feature type="region of interest" description="Disordered" evidence="2">
    <location>
        <begin position="320"/>
        <end position="340"/>
    </location>
</feature>
<dbReference type="PANTHER" id="PTHR16320">
    <property type="entry name" value="SPHINGOMYELINASE FAMILY MEMBER"/>
    <property type="match status" value="1"/>
</dbReference>
<dbReference type="InterPro" id="IPR005135">
    <property type="entry name" value="Endo/exonuclease/phosphatase"/>
</dbReference>
<name>A0ABQ6MRW4_9STRA</name>
<gene>
    <name evidence="4" type="ORF">TeGR_g14903</name>
</gene>
<evidence type="ECO:0000313" key="4">
    <source>
        <dbReference type="EMBL" id="GMI30975.1"/>
    </source>
</evidence>
<dbReference type="Proteomes" id="UP001165060">
    <property type="component" value="Unassembled WGS sequence"/>
</dbReference>
<proteinExistence type="inferred from homology"/>
<accession>A0ABQ6MRW4</accession>
<keyword evidence="5" id="KW-1185">Reference proteome</keyword>
<comment type="caution">
    <text evidence="4">The sequence shown here is derived from an EMBL/GenBank/DDBJ whole genome shotgun (WGS) entry which is preliminary data.</text>
</comment>
<dbReference type="PANTHER" id="PTHR16320:SF23">
    <property type="entry name" value="SPHINGOMYELINASE C 1"/>
    <property type="match status" value="1"/>
</dbReference>
<dbReference type="SUPFAM" id="SSF56219">
    <property type="entry name" value="DNase I-like"/>
    <property type="match status" value="1"/>
</dbReference>
<evidence type="ECO:0000256" key="1">
    <source>
        <dbReference type="ARBA" id="ARBA00006335"/>
    </source>
</evidence>
<dbReference type="Gene3D" id="3.60.10.10">
    <property type="entry name" value="Endonuclease/exonuclease/phosphatase"/>
    <property type="match status" value="1"/>
</dbReference>
<protein>
    <recommendedName>
        <fullName evidence="3">Endonuclease/exonuclease/phosphatase domain-containing protein</fullName>
    </recommendedName>
</protein>
<evidence type="ECO:0000313" key="5">
    <source>
        <dbReference type="Proteomes" id="UP001165060"/>
    </source>
</evidence>
<reference evidence="4 5" key="1">
    <citation type="journal article" date="2023" name="Commun. Biol.">
        <title>Genome analysis of Parmales, the sister group of diatoms, reveals the evolutionary specialization of diatoms from phago-mixotrophs to photoautotrophs.</title>
        <authorList>
            <person name="Ban H."/>
            <person name="Sato S."/>
            <person name="Yoshikawa S."/>
            <person name="Yamada K."/>
            <person name="Nakamura Y."/>
            <person name="Ichinomiya M."/>
            <person name="Sato N."/>
            <person name="Blanc-Mathieu R."/>
            <person name="Endo H."/>
            <person name="Kuwata A."/>
            <person name="Ogata H."/>
        </authorList>
    </citation>
    <scope>NUCLEOTIDE SEQUENCE [LARGE SCALE GENOMIC DNA]</scope>
</reference>
<evidence type="ECO:0000256" key="2">
    <source>
        <dbReference type="SAM" id="MobiDB-lite"/>
    </source>
</evidence>
<dbReference type="InterPro" id="IPR038772">
    <property type="entry name" value="Sph/SMPD2-like"/>
</dbReference>
<feature type="domain" description="Endonuclease/exonuclease/phosphatase" evidence="3">
    <location>
        <begin position="106"/>
        <end position="383"/>
    </location>
</feature>
<dbReference type="InterPro" id="IPR036691">
    <property type="entry name" value="Endo/exonu/phosph_ase_sf"/>
</dbReference>
<sequence>MPTLNLLTLNICVHLPGGRNAYNISLVKNSVLLTLVVLNTLPPALPLPFYPPLSPACKVLFHASSLLLSLLIGQPLSLLLSGLIYQLRRSSFSEFKRERIDHLYDSDELGRFDLVAVQELYGGWAPGSRYYQGYMRRQCTRKGLVHSRTAGFPVLPRIIFDQGLAIFSRHPIVRSERLIFKRQSIWDYLFVARACLYAEIDVGGGKTVHCFTVHTAPSLKDMQERTPLARLLKENVPTVQQQANEIADFVRRMTKTGYGSRESGGQAVTVCLGDFNIQAGTDDYEHLAAQLGASKQLNLRDISYKTSKTGERKWESTFGRLREGSSEEPSETLLTSPGLRGKPQTLDFIFVGEEAQKDGEAEVHPFYSVKEEDKKHWQQVSDHCGLSCKIKF</sequence>
<organism evidence="4 5">
    <name type="scientific">Tetraparma gracilis</name>
    <dbReference type="NCBI Taxonomy" id="2962635"/>
    <lineage>
        <taxon>Eukaryota</taxon>
        <taxon>Sar</taxon>
        <taxon>Stramenopiles</taxon>
        <taxon>Ochrophyta</taxon>
        <taxon>Bolidophyceae</taxon>
        <taxon>Parmales</taxon>
        <taxon>Triparmaceae</taxon>
        <taxon>Tetraparma</taxon>
    </lineage>
</organism>
<dbReference type="Pfam" id="PF03372">
    <property type="entry name" value="Exo_endo_phos"/>
    <property type="match status" value="1"/>
</dbReference>
<comment type="similarity">
    <text evidence="1">Belongs to the neutral sphingomyelinase family.</text>
</comment>